<accession>A0A848EHQ8</accession>
<dbReference type="InterPro" id="IPR036390">
    <property type="entry name" value="WH_DNA-bd_sf"/>
</dbReference>
<evidence type="ECO:0000256" key="1">
    <source>
        <dbReference type="ARBA" id="ARBA00023015"/>
    </source>
</evidence>
<comment type="caution">
    <text evidence="5">The sequence shown here is derived from an EMBL/GenBank/DDBJ whole genome shotgun (WGS) entry which is preliminary data.</text>
</comment>
<dbReference type="Pfam" id="PF01638">
    <property type="entry name" value="HxlR"/>
    <property type="match status" value="1"/>
</dbReference>
<dbReference type="Gene3D" id="1.10.10.10">
    <property type="entry name" value="Winged helix-like DNA-binding domain superfamily/Winged helix DNA-binding domain"/>
    <property type="match status" value="1"/>
</dbReference>
<proteinExistence type="predicted"/>
<name>A0A848EHQ8_9PROT</name>
<evidence type="ECO:0000256" key="2">
    <source>
        <dbReference type="ARBA" id="ARBA00023125"/>
    </source>
</evidence>
<dbReference type="PANTHER" id="PTHR33204">
    <property type="entry name" value="TRANSCRIPTIONAL REGULATOR, MARR FAMILY"/>
    <property type="match status" value="1"/>
</dbReference>
<dbReference type="AlphaFoldDB" id="A0A848EHQ8"/>
<protein>
    <submittedName>
        <fullName evidence="5">Helix-turn-helix transcriptional regulator</fullName>
    </submittedName>
</protein>
<dbReference type="SUPFAM" id="SSF46785">
    <property type="entry name" value="Winged helix' DNA-binding domain"/>
    <property type="match status" value="1"/>
</dbReference>
<dbReference type="PROSITE" id="PS51118">
    <property type="entry name" value="HTH_HXLR"/>
    <property type="match status" value="1"/>
</dbReference>
<keyword evidence="3" id="KW-0804">Transcription</keyword>
<feature type="domain" description="HTH hxlR-type" evidence="4">
    <location>
        <begin position="10"/>
        <end position="108"/>
    </location>
</feature>
<dbReference type="EMBL" id="JABBKX010000007">
    <property type="protein sequence ID" value="NMJ43159.1"/>
    <property type="molecule type" value="Genomic_DNA"/>
</dbReference>
<dbReference type="CDD" id="cd00090">
    <property type="entry name" value="HTH_ARSR"/>
    <property type="match status" value="1"/>
</dbReference>
<keyword evidence="1" id="KW-0805">Transcription regulation</keyword>
<gene>
    <name evidence="5" type="ORF">GWK16_18065</name>
</gene>
<dbReference type="Proteomes" id="UP000548582">
    <property type="component" value="Unassembled WGS sequence"/>
</dbReference>
<dbReference type="InterPro" id="IPR002577">
    <property type="entry name" value="HTH_HxlR"/>
</dbReference>
<evidence type="ECO:0000313" key="5">
    <source>
        <dbReference type="EMBL" id="NMJ43159.1"/>
    </source>
</evidence>
<organism evidence="5 6">
    <name type="scientific">Neoroseomonas marina</name>
    <dbReference type="NCBI Taxonomy" id="1232220"/>
    <lineage>
        <taxon>Bacteria</taxon>
        <taxon>Pseudomonadati</taxon>
        <taxon>Pseudomonadota</taxon>
        <taxon>Alphaproteobacteria</taxon>
        <taxon>Acetobacterales</taxon>
        <taxon>Acetobacteraceae</taxon>
        <taxon>Neoroseomonas</taxon>
    </lineage>
</organism>
<evidence type="ECO:0000313" key="6">
    <source>
        <dbReference type="Proteomes" id="UP000548582"/>
    </source>
</evidence>
<dbReference type="GO" id="GO:0003677">
    <property type="term" value="F:DNA binding"/>
    <property type="evidence" value="ECO:0007669"/>
    <property type="project" value="UniProtKB-KW"/>
</dbReference>
<dbReference type="InterPro" id="IPR036388">
    <property type="entry name" value="WH-like_DNA-bd_sf"/>
</dbReference>
<reference evidence="5 6" key="1">
    <citation type="submission" date="2020-03" db="EMBL/GenBank/DDBJ databases">
        <authorList>
            <person name="Sun Q."/>
        </authorList>
    </citation>
    <scope>NUCLEOTIDE SEQUENCE [LARGE SCALE GENOMIC DNA]</scope>
    <source>
        <strain evidence="5 6">JC162</strain>
    </source>
</reference>
<evidence type="ECO:0000259" key="4">
    <source>
        <dbReference type="PROSITE" id="PS51118"/>
    </source>
</evidence>
<evidence type="ECO:0000256" key="3">
    <source>
        <dbReference type="ARBA" id="ARBA00023163"/>
    </source>
</evidence>
<keyword evidence="2" id="KW-0238">DNA-binding</keyword>
<dbReference type="InterPro" id="IPR011991">
    <property type="entry name" value="ArsR-like_HTH"/>
</dbReference>
<dbReference type="RefSeq" id="WP_170055384.1">
    <property type="nucleotide sequence ID" value="NZ_JABBKX010000007.1"/>
</dbReference>
<dbReference type="GO" id="GO:0006355">
    <property type="term" value="P:regulation of DNA-templated transcription"/>
    <property type="evidence" value="ECO:0007669"/>
    <property type="project" value="UniProtKB-ARBA"/>
</dbReference>
<sequence>MGTPGYKQFCPVAMAAEILCTRWTLVLMREFVAGSTRFNDLRRGVPKMSPTLLSQRLKELERAGIIERRESRTERGVHEYRLTEAGQDCRQVVEALGLWGQRWVEARLSLENLDPALLMWDMRRNLNPAPLPKRRVVIEFLYGGLPASKRLWWLVVEPDGDVDLCWSHPGFEIDLHVRTDLRTMTAIWMGVTTIEKERDRIALDGDRDMARDMQAWLGLSPFAAEPKRALA</sequence>
<keyword evidence="6" id="KW-1185">Reference proteome</keyword>
<dbReference type="PANTHER" id="PTHR33204:SF18">
    <property type="entry name" value="TRANSCRIPTIONAL REGULATORY PROTEIN"/>
    <property type="match status" value="1"/>
</dbReference>